<dbReference type="HOGENOM" id="CLU_1972936_0_0_1"/>
<dbReference type="VEuPathDB" id="VectorBase:ISCP_023968"/>
<dbReference type="EnsemblMetazoa" id="ISCW012361-RA">
    <property type="protein sequence ID" value="ISCW012361-PA"/>
    <property type="gene ID" value="ISCW012361"/>
</dbReference>
<evidence type="ECO:0000313" key="3">
    <source>
        <dbReference type="EnsemblMetazoa" id="ISCW012361-PA"/>
    </source>
</evidence>
<organism>
    <name type="scientific">Ixodes scapularis</name>
    <name type="common">Black-legged tick</name>
    <name type="synonym">Deer tick</name>
    <dbReference type="NCBI Taxonomy" id="6945"/>
    <lineage>
        <taxon>Eukaryota</taxon>
        <taxon>Metazoa</taxon>
        <taxon>Ecdysozoa</taxon>
        <taxon>Arthropoda</taxon>
        <taxon>Chelicerata</taxon>
        <taxon>Arachnida</taxon>
        <taxon>Acari</taxon>
        <taxon>Parasitiformes</taxon>
        <taxon>Ixodida</taxon>
        <taxon>Ixodoidea</taxon>
        <taxon>Ixodidae</taxon>
        <taxon>Ixodinae</taxon>
        <taxon>Ixodes</taxon>
    </lineage>
</organism>
<evidence type="ECO:0000256" key="1">
    <source>
        <dbReference type="SAM" id="MobiDB-lite"/>
    </source>
</evidence>
<gene>
    <name evidence="2" type="ORF">IscW_ISCW012361</name>
</gene>
<feature type="compositionally biased region" description="Polar residues" evidence="1">
    <location>
        <begin position="75"/>
        <end position="89"/>
    </location>
</feature>
<proteinExistence type="predicted"/>
<keyword evidence="4" id="KW-1185">Reference proteome</keyword>
<name>B7QCD4_IXOSC</name>
<evidence type="ECO:0000313" key="4">
    <source>
        <dbReference type="Proteomes" id="UP000001555"/>
    </source>
</evidence>
<reference evidence="2 4" key="1">
    <citation type="submission" date="2008-03" db="EMBL/GenBank/DDBJ databases">
        <title>Annotation of Ixodes scapularis.</title>
        <authorList>
            <consortium name="Ixodes scapularis Genome Project Consortium"/>
            <person name="Caler E."/>
            <person name="Hannick L.I."/>
            <person name="Bidwell S."/>
            <person name="Joardar V."/>
            <person name="Thiagarajan M."/>
            <person name="Amedeo P."/>
            <person name="Galinsky K.J."/>
            <person name="Schobel S."/>
            <person name="Inman J."/>
            <person name="Hostetler J."/>
            <person name="Miller J."/>
            <person name="Hammond M."/>
            <person name="Megy K."/>
            <person name="Lawson D."/>
            <person name="Kodira C."/>
            <person name="Sutton G."/>
            <person name="Meyer J."/>
            <person name="Hill C.A."/>
            <person name="Birren B."/>
            <person name="Nene V."/>
            <person name="Collins F."/>
            <person name="Alarcon-Chaidez F."/>
            <person name="Wikel S."/>
            <person name="Strausberg R."/>
        </authorList>
    </citation>
    <scope>NUCLEOTIDE SEQUENCE [LARGE SCALE GENOMIC DNA]</scope>
    <source>
        <strain evidence="4">Wikel</strain>
        <strain evidence="2">Wikel colony</strain>
    </source>
</reference>
<protein>
    <submittedName>
        <fullName evidence="2 3">Uncharacterized protein</fullName>
    </submittedName>
</protein>
<dbReference type="PaxDb" id="6945-B7QCD4"/>
<dbReference type="OrthoDB" id="3561125at2759"/>
<dbReference type="Proteomes" id="UP000001555">
    <property type="component" value="Unassembled WGS sequence"/>
</dbReference>
<dbReference type="InParanoid" id="B7QCD4"/>
<dbReference type="VEuPathDB" id="VectorBase:ISCI012361"/>
<sequence length="127" mass="13567">MVTRIVKGQVPGRPAKNRIWIPKISEQEMKDAVKTAQLVTLGKFSSAYWNISARDLQEAGPSGVLVGGPAEQGLGTHTPNDLVSETESPPTIWDDVDDLTWDAAMGLLMLSGPFALSKGHLDGGIVD</sequence>
<dbReference type="VEuPathDB" id="VectorBase:ISCW012361"/>
<dbReference type="AlphaFoldDB" id="B7QCD4"/>
<evidence type="ECO:0000313" key="2">
    <source>
        <dbReference type="EMBL" id="EEC16506.1"/>
    </source>
</evidence>
<dbReference type="EMBL" id="DS906639">
    <property type="protein sequence ID" value="EEC16506.1"/>
    <property type="molecule type" value="Genomic_DNA"/>
</dbReference>
<feature type="region of interest" description="Disordered" evidence="1">
    <location>
        <begin position="65"/>
        <end position="89"/>
    </location>
</feature>
<reference evidence="3" key="2">
    <citation type="submission" date="2020-05" db="UniProtKB">
        <authorList>
            <consortium name="EnsemblMetazoa"/>
        </authorList>
    </citation>
    <scope>IDENTIFICATION</scope>
    <source>
        <strain evidence="3">wikel</strain>
    </source>
</reference>
<accession>B7QCD4</accession>
<dbReference type="EMBL" id="ABJB011078583">
    <property type="status" value="NOT_ANNOTATED_CDS"/>
    <property type="molecule type" value="Genomic_DNA"/>
</dbReference>